<dbReference type="InterPro" id="IPR042099">
    <property type="entry name" value="ANL_N_sf"/>
</dbReference>
<dbReference type="Pfam" id="PF14765">
    <property type="entry name" value="PS-DH"/>
    <property type="match status" value="1"/>
</dbReference>
<evidence type="ECO:0000256" key="6">
    <source>
        <dbReference type="ARBA" id="ARBA00022679"/>
    </source>
</evidence>
<dbReference type="Gene3D" id="3.30.70.3290">
    <property type="match status" value="2"/>
</dbReference>
<dbReference type="Pfam" id="PF02801">
    <property type="entry name" value="Ketoacyl-synt_C"/>
    <property type="match status" value="3"/>
</dbReference>
<evidence type="ECO:0000256" key="4">
    <source>
        <dbReference type="ARBA" id="ARBA00022450"/>
    </source>
</evidence>
<feature type="active site" description="Proton donor; for dehydratase activity" evidence="8">
    <location>
        <position position="3355"/>
    </location>
</feature>
<dbReference type="InterPro" id="IPR049551">
    <property type="entry name" value="PKS_DH_C"/>
</dbReference>
<dbReference type="InterPro" id="IPR029058">
    <property type="entry name" value="AB_hydrolase_fold"/>
</dbReference>
<dbReference type="Pfam" id="PF00698">
    <property type="entry name" value="Acyl_transf_1"/>
    <property type="match status" value="2"/>
</dbReference>
<feature type="active site" description="Proton acceptor; for dehydratase activity" evidence="8">
    <location>
        <position position="3204"/>
    </location>
</feature>
<dbReference type="Gene3D" id="3.40.366.10">
    <property type="entry name" value="Malonyl-Coenzyme A Acyl Carrier Protein, domain 2"/>
    <property type="match status" value="2"/>
</dbReference>
<dbReference type="Gene3D" id="3.30.559.30">
    <property type="entry name" value="Nonribosomal peptide synthetase, condensation domain"/>
    <property type="match status" value="1"/>
</dbReference>
<dbReference type="PANTHER" id="PTHR43775">
    <property type="entry name" value="FATTY ACID SYNTHASE"/>
    <property type="match status" value="1"/>
</dbReference>
<evidence type="ECO:0000256" key="9">
    <source>
        <dbReference type="SAM" id="MobiDB-lite"/>
    </source>
</evidence>
<dbReference type="InterPro" id="IPR020806">
    <property type="entry name" value="PKS_PP-bd"/>
</dbReference>
<feature type="region of interest" description="N-terminal hotdog fold" evidence="8">
    <location>
        <begin position="3170"/>
        <end position="3292"/>
    </location>
</feature>
<evidence type="ECO:0000259" key="11">
    <source>
        <dbReference type="PROSITE" id="PS52004"/>
    </source>
</evidence>
<feature type="domain" description="PKS/mFAS DH" evidence="12">
    <location>
        <begin position="692"/>
        <end position="971"/>
    </location>
</feature>
<dbReference type="EC" id="3.1.2.14" evidence="1"/>
<dbReference type="InterPro" id="IPR001227">
    <property type="entry name" value="Ac_transferase_dom_sf"/>
</dbReference>
<feature type="active site" description="Proton acceptor; for dehydratase activity" evidence="8">
    <location>
        <position position="726"/>
    </location>
</feature>
<feature type="region of interest" description="Disordered" evidence="9">
    <location>
        <begin position="2006"/>
        <end position="2041"/>
    </location>
</feature>
<dbReference type="SUPFAM" id="SSF55048">
    <property type="entry name" value="Probable ACP-binding domain of malonyl-CoA ACP transacylase"/>
    <property type="match status" value="1"/>
</dbReference>
<dbReference type="InterPro" id="IPR016039">
    <property type="entry name" value="Thiolase-like"/>
</dbReference>
<dbReference type="PROSITE" id="PS50075">
    <property type="entry name" value="CARRIER"/>
    <property type="match status" value="5"/>
</dbReference>
<dbReference type="SMART" id="SM00825">
    <property type="entry name" value="PKS_KS"/>
    <property type="match status" value="3"/>
</dbReference>
<feature type="domain" description="Ketosynthase family 3 (KS3)" evidence="11">
    <location>
        <begin position="4861"/>
        <end position="5282"/>
    </location>
</feature>
<feature type="compositionally biased region" description="Polar residues" evidence="9">
    <location>
        <begin position="7773"/>
        <end position="7794"/>
    </location>
</feature>
<feature type="region of interest" description="C-terminal hotdog fold" evidence="8">
    <location>
        <begin position="3304"/>
        <end position="3440"/>
    </location>
</feature>
<feature type="region of interest" description="Disordered" evidence="9">
    <location>
        <begin position="7735"/>
        <end position="7795"/>
    </location>
</feature>
<feature type="domain" description="Carrier" evidence="10">
    <location>
        <begin position="2043"/>
        <end position="2124"/>
    </location>
</feature>
<dbReference type="GO" id="GO:0006633">
    <property type="term" value="P:fatty acid biosynthetic process"/>
    <property type="evidence" value="ECO:0007669"/>
    <property type="project" value="UniProtKB-UniPathway"/>
</dbReference>
<feature type="compositionally biased region" description="Polar residues" evidence="9">
    <location>
        <begin position="7738"/>
        <end position="7760"/>
    </location>
</feature>
<dbReference type="InterPro" id="IPR049900">
    <property type="entry name" value="PKS_mFAS_DH"/>
</dbReference>
<evidence type="ECO:0000313" key="13">
    <source>
        <dbReference type="WBParaSite" id="ASIM_0001286301-mRNA-1"/>
    </source>
</evidence>
<evidence type="ECO:0000256" key="5">
    <source>
        <dbReference type="ARBA" id="ARBA00022553"/>
    </source>
</evidence>
<evidence type="ECO:0000259" key="10">
    <source>
        <dbReference type="PROSITE" id="PS50075"/>
    </source>
</evidence>
<reference evidence="13" key="1">
    <citation type="submission" date="2016-04" db="UniProtKB">
        <authorList>
            <consortium name="WormBaseParasite"/>
        </authorList>
    </citation>
    <scope>IDENTIFICATION</scope>
</reference>
<dbReference type="GO" id="GO:0044550">
    <property type="term" value="P:secondary metabolite biosynthetic process"/>
    <property type="evidence" value="ECO:0007669"/>
    <property type="project" value="UniProtKB-ARBA"/>
</dbReference>
<dbReference type="InterPro" id="IPR016035">
    <property type="entry name" value="Acyl_Trfase/lysoPLipase"/>
</dbReference>
<dbReference type="InterPro" id="IPR014043">
    <property type="entry name" value="Acyl_transferase_dom"/>
</dbReference>
<dbReference type="SUPFAM" id="SSF56801">
    <property type="entry name" value="Acetyl-CoA synthetase-like"/>
    <property type="match status" value="1"/>
</dbReference>
<dbReference type="InterPro" id="IPR020841">
    <property type="entry name" value="PKS_Beta-ketoAc_synthase_dom"/>
</dbReference>
<dbReference type="InterPro" id="IPR042104">
    <property type="entry name" value="PKS_dehydratase_sf"/>
</dbReference>
<dbReference type="InterPro" id="IPR018201">
    <property type="entry name" value="Ketoacyl_synth_AS"/>
</dbReference>
<dbReference type="SUPFAM" id="SSF53901">
    <property type="entry name" value="Thiolase-like"/>
    <property type="match status" value="3"/>
</dbReference>
<dbReference type="GO" id="GO:0016297">
    <property type="term" value="F:fatty acyl-[ACP] hydrolase activity"/>
    <property type="evidence" value="ECO:0007669"/>
    <property type="project" value="UniProtKB-EC"/>
</dbReference>
<dbReference type="SUPFAM" id="SSF47336">
    <property type="entry name" value="ACP-like"/>
    <property type="match status" value="5"/>
</dbReference>
<evidence type="ECO:0000256" key="1">
    <source>
        <dbReference type="ARBA" id="ARBA00012480"/>
    </source>
</evidence>
<dbReference type="PROSITE" id="PS00012">
    <property type="entry name" value="PHOSPHOPANTETHEINE"/>
    <property type="match status" value="3"/>
</dbReference>
<dbReference type="InterPro" id="IPR009081">
    <property type="entry name" value="PP-bd_ACP"/>
</dbReference>
<dbReference type="GO" id="GO:0004315">
    <property type="term" value="F:3-oxoacyl-[acyl-carrier-protein] synthase activity"/>
    <property type="evidence" value="ECO:0007669"/>
    <property type="project" value="InterPro"/>
</dbReference>
<feature type="domain" description="Carrier" evidence="10">
    <location>
        <begin position="6255"/>
        <end position="6331"/>
    </location>
</feature>
<dbReference type="SUPFAM" id="SSF52777">
    <property type="entry name" value="CoA-dependent acyltransferases"/>
    <property type="match status" value="2"/>
</dbReference>
<dbReference type="GO" id="GO:0031177">
    <property type="term" value="F:phosphopantetheine binding"/>
    <property type="evidence" value="ECO:0007669"/>
    <property type="project" value="InterPro"/>
</dbReference>
<dbReference type="Gene3D" id="3.40.50.1820">
    <property type="entry name" value="alpha/beta hydrolase"/>
    <property type="match status" value="1"/>
</dbReference>
<dbReference type="InterPro" id="IPR023213">
    <property type="entry name" value="CAT-like_dom_sf"/>
</dbReference>
<feature type="domain" description="Carrier" evidence="10">
    <location>
        <begin position="2645"/>
        <end position="2722"/>
    </location>
</feature>
<dbReference type="SMART" id="SM00822">
    <property type="entry name" value="PKS_KR"/>
    <property type="match status" value="3"/>
</dbReference>
<dbReference type="InterPro" id="IPR001031">
    <property type="entry name" value="Thioesterase"/>
</dbReference>
<dbReference type="SUPFAM" id="SSF51735">
    <property type="entry name" value="NAD(P)-binding Rossmann-fold domains"/>
    <property type="match status" value="3"/>
</dbReference>
<feature type="compositionally biased region" description="Polar residues" evidence="9">
    <location>
        <begin position="294"/>
        <end position="307"/>
    </location>
</feature>
<dbReference type="CDD" id="cd00833">
    <property type="entry name" value="PKS"/>
    <property type="match status" value="3"/>
</dbReference>
<feature type="region of interest" description="Disordered" evidence="9">
    <location>
        <begin position="293"/>
        <end position="334"/>
    </location>
</feature>
<dbReference type="InterPro" id="IPR016036">
    <property type="entry name" value="Malonyl_transacylase_ACP-bd"/>
</dbReference>
<keyword evidence="5" id="KW-0597">Phosphoprotein</keyword>
<dbReference type="PROSITE" id="PS00455">
    <property type="entry name" value="AMP_BINDING"/>
    <property type="match status" value="1"/>
</dbReference>
<dbReference type="InterPro" id="IPR001242">
    <property type="entry name" value="Condensation_dom"/>
</dbReference>
<evidence type="ECO:0000256" key="8">
    <source>
        <dbReference type="PROSITE-ProRule" id="PRU01363"/>
    </source>
</evidence>
<dbReference type="Gene3D" id="3.40.47.10">
    <property type="match status" value="3"/>
</dbReference>
<dbReference type="Gene3D" id="1.10.1200.10">
    <property type="entry name" value="ACP-like"/>
    <property type="match status" value="5"/>
</dbReference>
<feature type="domain" description="Ketosynthase family 3 (KS3)" evidence="11">
    <location>
        <begin position="3515"/>
        <end position="3967"/>
    </location>
</feature>
<dbReference type="Gene3D" id="3.30.559.10">
    <property type="entry name" value="Chloramphenicol acetyltransferase-like domain"/>
    <property type="match status" value="1"/>
</dbReference>
<dbReference type="InterPro" id="IPR050091">
    <property type="entry name" value="PKS_NRPS_Biosynth_Enz"/>
</dbReference>
<proteinExistence type="predicted"/>
<feature type="compositionally biased region" description="Polar residues" evidence="9">
    <location>
        <begin position="2017"/>
        <end position="2030"/>
    </location>
</feature>
<dbReference type="Pfam" id="PF00975">
    <property type="entry name" value="Thioesterase"/>
    <property type="match status" value="1"/>
</dbReference>
<dbReference type="InterPro" id="IPR014030">
    <property type="entry name" value="Ketoacyl_synth_N"/>
</dbReference>
<sequence length="7829" mass="882373">LIIDKDSHPFPNQSCSVQDDCKLSKVTCTPSDQLLDIRDTIEARQDEIRSGLRNALNDAHISTSRLSKTDPFVLIAFDHTVDTNYDDQQAPSSTIMRFSSIMNADNWIANVKYVTLSDALKLMHNRIDCEQSAVVIVIVLTPDSQLRRPVEVPPHLNSESSTAPPITTIKRSTSNGCFSVLVFESLASANCHHQKSSLGYSFCLCNRERFHHRKNSEHQSEWLNNIQHVHQQRWNNDEFNEKKFARKHKNAFSNFSGHEQTPGVIHIKNEAILHCLRTFILCLVHRRSAKVLGSPQNSLSSESDGNVSSLSDADNSSSDEETGERNADATISECVPRSSHSSILRSNRCCHQSTDAVNSAVIIDSDRRFAIDCYHKAKKNNQLLNDGCVNAEQSEDSHNDDFYLLPVSAPNRKAMQRAILTISENLLENRETVDEVTKRLQFNQTHHQKYRKAFIVSNDHTKKDASLQLISPQLNAETSPASSDPLKSAVVIDTESPHFNGEAFYRSSTFFRDSFINCCEAFSIESDPKCESIFHRASASYAMCRLMLKIGYHKGGVLSSGNDVLICCAALQILSLQDACHLYKVATNGNVKELRQKISKITLNESGILLKDIYGCPLDTVDAIFKAIQCSKAEQLAFLNIQQGKVLDLSLSNCQANSALFIIDSIKLFLVYIAKLYENGVDIEWSLLERVPPDKIHRIDTISPSCSPESTTFDIVLSDYPHLLDHTIADQLVLSAASQILLLKEYLQLEEFTFENVQFNSPIVFSSADEIVRLHLEETSNSDEMTTVNILHKGRICLNCSIRKHPPTEEPISKLYVDEDMVSKADFSNNYECKIRANEFYDTMLSYGYQHKQTFRSVAEVCYTGTEGTVRLTDSNHLDVMLDGAMQAIVYCHLKNSPKQNCSLIVPYHIDSITATSDFVTTASEDSANTACFSYKYSDNYLNGCLMLRINGAMFLLKGILFMPFNFSKILKNMEISESDNRTDQKTTLSSNAPYAGFGENFSHREAEQNTDSASNEDLRKDKEQIFEKIKNKSDGSVIAITSFACRLPSNVNDLAEFWEALKIGKNIAAKIPCSRISARDNLLSGANYGHSIEGANFLQDDIAEFDAEFFGISKSEAEKMDPQQRILLECVYECMENGGLKSFEDTGVYVGVMGSEYADDLLQTNHPDNVISMLGSSASVLSGRVNYVFDSVAPSVTIDTACSSSLVALNTAIGAILQNQCSRALVGGVNLMITERGFGQRANGRMLSEDGFCKTFDARADGYGRSDGCVVFLVERITDTNRLMNGQIYGVIDVSQINHDGRSASLIAPNALSQQKLIERSLEKVSNNRTPSYWEAHGTGTLLGDAIEMKSLNSALKTEDIVLGTAKTHVGHTEAAAGACALLKVALQMYYNYLPVHNHFMVSKNFVENKFRLPIVGEEWDSDGSCAGISSFGVSGTNAVAIVSSCSRKRSLARWSDPLRYYHIYPVSSKNKQSLQKLFEISRKMLTETSMPIGRLCCMAAVHREHFRYRSAILLKRNRICAEFHTDKHKVSVNRQYGIKFDLFQCSFLVDAMRLFQAYTEYRKRFLQVQKLLRELINSNTKFRSLIAQSTDLINIIHQCALAVFLYDLGIHISTVMISSDHALIAAFIFKSILSNESPSDLTGSSSYVAHDASHLPPSKMSFVCNTRISDWLEKLLFVKEWLKKSNSQRGKVFEWINLKRLTSASRSDTNFEDKLARLYVDGVDIKWDLLYESENFDNIIPNYQFNNHKYWHCERTTPFDDHLIGCIISEKPSEITFRNQLSVSNEHYLFNFSVNDTLMMPYGVCIEAVLKAVDRILLRKQNRSRYFLRNMSFHEFELPKKFWLTTKVAKLKPNECTVELCVERQKIASVRAFAEENCSIITKRLPENVNKLINLPNFYDQLADEDIKFRNSLQTITKASADGRVFKATPSRRCAIRGLADSMFQVLCFHKKIKSDMLYKEMDSFKQEIFVVDDSFHSCFIEVRNDKLVAYSPEGVLLSSISMDDSCSDDEQDSQGISQVASKTIQNTSSEDEDEASLSLNEEKSVMSKVRNAVEEILANGTTLDDTQLSTGFSDLGFDSLMITDLSNRLRQNHFPHLQLSIVDVFDYPNIRQLAKFIESKLLKRRTELIIKTHPEHLSAKGNQSLNAVATANLVIPKKDSGIHSETIESSEDALSKSISITDEDFLYVQKYFNCEIESDEFLLCLCDYQQGKRNAVIFDNANDFEASYNERMNTWTARTSDSMGIHKALSNLMQRRDSALIQFDFHSKFALNSLIDVLLALTSFLLKSPQQFTILSQPGTGRANAFAIGFSKSLATENYPRIQFVWNFRVERLNLSNFPDRGINTKQDSEENWLITGGLSGIGWQMAQWLINHRCISHIVLVGRRPLEESKHGLLNRMKHKVDVLIVSLDVSSYKHMRQFFKRLEFKLTGIIHSAGSTSDALSSRQTHQMFQQAVAAKCFGLANLQKLCDRYGHSPRHFILNSSVSAVLGNRGQCNYSAANALADEMMRERHANGLPATIINWGNWLETGMAVPVNQQLKRIGFNGLTTSCAMRFLKFAIEQCPLQVIVAGLNIDRVVQYRSDLKTVFASICHISDDADTPMQDRKREVRNELTKEMVPQNDVVASSTNSDVHSNKRSKEEIKGSNMKGIIVECFESICEMKLSVSDYDAGFMDLGLDSLKAYRFITELQERFNRDLSILLIFENPTINRLTQKLKSITHMNDDYTSDRDDSSDQKADQDFDECSSMISYNANMVLPNSYAFNIYGKSKKEVQEKVVNLIERLMFCDQPFLSQMRSGILLNPRRDCTMVLSVHAKSRLGIIRKLLAQPTITKSNCTKPVICFMFTGQGSQLWNMGRQLAETIPFFRKTLHKVLSLAQSYMPSNSKKLAHIAYEWSQRELLFATEYAQPLIFCFSYSLAQLLIHFGLKVDFFVGHSVSEIVAYAVTGMIELEDALRLVVQRGQALAALAGKGRMIVVNSMDVAKKLQKMTSVDIAAENSPRQIVLSGSNEVVERCLQIVDQNGYLVRLLDDQYPFHSSLIADKHLHQVRALCDRIHFKQLGRACLASNLSGKLQKSVTSTKIIEQIRSTVKFRDCVKNLLAAGVNCWVEIGNGEILSTLVRAIVNDQQKHVVCSAIRIKELEFDSILKTLLQFDKRGVEIDWSKVYQFDEIGRRLDSKQDIDMIIDMERFVEDVRFRGVDQHQLNGIPLIPAAFSIVLFANAVSGKLIGADITERSLNVLMKRVILRKPLSINGGEELKLKGNKFEMFLTVDGLTFSECLYSTHFPQMPSQIIVSNQFSRNARLLDHNEFYERLRFSGLQYGPQLNVIRHIRRTSDEISADLVGVESVFVLVDSALQVLAANVFDRDNPKVYIPFEIEKLWIGCDEIKRLDSLRAVGHIKDRSERFVSGDIDVYDQNEQLICAIRNVIAINKQNAGTASKNALNFEQNSKDLSKNGRNNRYNNKSIGERFNGGFELEKSAKNNERSFQEDKTLKKSFSYPEHPPALDRSSTETPTISIIGYAGQFPGSSYDTEALWNDLKTGTIPNNSALSRRSMFPDQPESCNVNLIDRQIECFDAQFFGISPAEACYIDPQQRLLLEMSKRVLDNAGLSQLPNRTGVFVATSSSDFAQRAYAELNESNAYLAIGTNQSSLAGRLAYWLNVNGPAETVDTACSSFATALTRACDAIRCGHCEWAMVGAVNIILNQKTTRVLENAKMLSPTNHCKVFDARADGYVRSEGVGMVLIKKLDLEDQQRFTGIQIKAYASGHNGRCSGITVPNGQRQQDVMRAVLNSTMVSDICFVEAHATGTRLGDRIEVNAICDTFQRDTALHDASIRLHSTKTHLGHCEAAAGLASFIAVLKSLENNYLLPNLHFHIGNDALNQNSQKSYDEYQKSFVNSSSDNSAVIGAKRNTSITNVSSNGKDRMHKNIFVGCVGEELHDSQSNNVLMNCFGFSGSNVSLLLSRSIRSKSNWKSKRRNVIFRPYIVILSAHDPRSLSKMKTIFKEYISETDEPLENICAYLQLCRTYYRFRSTAVLRSSHEEVDFIDGNTEKRIHTLQFYFDGKSVCMEDVLNLCENIGAFKKIFIDMNNNYVRWRSENHIGEGVELRIQFIAKLSLLMFFIRIGIRPTGICAKENFDRIVAEVFLRKAIHDDWCRDDKKSTSVTSKYHEERCDNPAILCKNTAISDRLAMNKYDCVINLNQLSIDHSEPVSSSKRLARLLAYLWANGVEINWSYLNDGPLPKCRLFSYPFNESRFWPFKDPELSKMASTNKDPSLQVSVLKSKLFDHSEVNLTKETGASPPMNWSKSEPSKFNKLMIEKPAQESSQKDKIIAEVDIFQEDFNNQCLTVIRIWLILDEAVKGNFISKASFNVFGISGISDETKQYQKSREDYICSCCIALLRSLASEKTQIVYRYIELDQIDDRILDEISSNDNFDEIIAYRNGQRYVERLQTFDLQQNIICNKKKRLHRIAITGGLGGIGRTLIKALRPKFVVILSRRTELDETARDFIESCKSTTHIKLIQGDCCNYEDVERLFDNHSTNPIEFVFHCAGTVENALAEQMDETKLKRVLTAKLDGTVNLIRICNRLANHQCKLVAFSSVASVLGSVGQTNYALANNVMECLLTTFSVNYLTINWGPWAEVGMLAGDEKNLIRRHIQKNGWNFLSPVDAIDALFQILDFSGQIMVFDGDFEAILSRQKHLKHILELLTSGHAEVKEDRNAKNEEDCEIKPALIDTIPGVLKRITVAETTTMESPYHAPSFRNGSTKDLLRNIIRRVSGVEEIDSDVGFMSVGIDSLMINEMRNILKNELELDIPVTIFYDRCTIDTMSAYIESKLSERNECGEIRNEEISHSDISDPQQIAIIAYSGALSGAANVDEFWQNLLEGRESITFEKNESKDDGTETSSEHVAKDGEFVAAGGLIPDIDKFDHQFWRISHSDAKHLDPQIRKFVEHAYIALEKCALVKKRESLKIGVIAAAEPTMYGCRGYNEMAESTFLGDNNGTIEQLFDMNQKDFVATWTSHLLNLRGPSFGVYSACSSGLLAVTQAVQLLRERKCEVVLVGASSLVLPDAIGHLYRSGMIFSPDGHCRPFDERSSGTVRGSVVGVIALRLVSDAIRDGSPILALLDSYAVNNDGKLKSSFTAPNISGQTDCLKEAIEGTDSADVEYVECHGTGTKIGDAIELSAMRGSYAKKLVIGSVKANIGHGFAGAGLAGLLKICKIVETRNIPKQINFTRLHDAEDQQHFIVPKTNIPIVKERFRVAVSSFGIGGTNAHVLLRNVDEKLKMNRNLTGCTETHDRSKFYLLPISGKTKTACIALCHAVAEYIGPKSDLNAIAYTLQNCREHFRYRTAVLARDIADAKQQLGNIQDVCESNPLNNDNIAFFFAPQGVQYARMGEVSLTEAPKFSESMRKCAEIISKQLNVDFWKILYPEAPAVLPSHSEGSATRDLSVNAVDPLKQQRFAQCALLSLCCSIVEQIRDWGIDCSTMIGHSVGEYSAAVSAEVFSLEDALRILLYRSKLISKTKSAKMIAVRNCPAKLSDGIEVSAVLSENFKCLVGEAKEIESFKAILTQQNIEFRELVTEYGFHSSFMDEIVEQFRTFLKNSISSNKPQRTILSNVDGKPITDFNDEYMATHMRAAVRLDKCLTELPSHIQVIVEIGPSGILQNLLKESHSSIKVIETVASRNAKDKRTTHLLNVVTKLWSLGYEINWSKVAPSEGNFDPGLPNYQFDKIVCWQPNVIKKPRSVRIFRRCWVGLQKLPSRKIGASTPLKSVLLFMPKQMNGTLKQLIIDLKNLFIECVHVEPIEAAVRNSSTIVDSTNGILTIDPSQENAYQQLGDHLRRANFKCSLVIHAWNMRDDFENLSVAQRLYISFYSHLWIKRYLSDICYDQHLSVISLVQARAPPEALTLLGPIRELHMTQLQSYALCLQISDGVDLCNHILHLRQSIWKPKFCYLRCDAENRLQEMSFCESVHAVDSHLFHENDLILIFGGCGSLGQAFIKFLTRQYRSLTFVIVSRNARNIFGQIDLFKKIQESSQDGGHCFDVYDIDMSDAPKMDQLIRNLNEKYQRINVVINAAGQVTSKQLHKSGRDVERVFASKIYGTRNIFDALQSNNCTVRGVLLTSTLSSILGINGNEDYAAANVFLDELAEFDHSYRSVTDNVISVQWSGWKDSTMIAEYASLDANSQVAKLIIDNSLSDLQYERVFFNAVQYRGCNAVSTVSPAEIVDQVARLQKQPLSFTEPQEQIAATTHLKLNEEMVKEIWKQCLGVETISMKDNFFHLGGHSLNGMQITWQINKQLGHNAFTINDLFKHPVLADFLELLSSNKNAQVGELQKVRIPEAKKLQQLKLTFAQENMLILRSLYEPTLYNIVFSIEIEGAINLKYLQYALFALIARQTSLRTVFTTSIENDQYWQECLSLTESYQNIDWSYQRYTRFESLIQAERSFIFELEQIPLRMIGIKSDSNKFHVIVSQHHIVTDGWSMSIFAKELSDIYKNFSGGYKHKAKLLPRLSRHIVDYAMWQRNEDNVKSFVNDLQLACDRLKCTKPTRLLTDHNYDSTPSFSSPASTSQYSFRLPPSLKYCLKSAAAQRHTTEYILMLSAFVCVVREFSDDYHSNQIVIGSAASGRQFEELNSIIGYFLCNIIVVIDNLKEALQNNQLIDCIEKAFDEAKRFEHLPFHRIVAALGRERSHGENPLFDIYFNYRHNLDYPTVDIPGTKTAVHQWTSNTVFDFSCTIDETPAGLNVMFDYNSEKYYLDTIKDFGNQYVRWMSELYGNVSNLCKVPIPSYNLYDHHVDQYASGDELNGISQKLCSTLPYHDVPFNRTVSDIIMQQSRIAGSAIAMEDGHAMETYETLLEKAICLACAIQQTYLRECCEPLRSDAIVPICVQSQHALLPIVAVLLVGAAYAPLDPQNPLEWNENILDRLKPSCVIASNKMRFNRNYPLLDPDSINHISPSKFSHKVRSTSESLAYVIYTSGSTGPPKGVCIAHHNLVHFLRFATLQIGAHLGLRVYNSVNTVFDISCANLFTSLTNASTLISCKNRLNAASEIVEKDINFAFLSSALFSQIETDQELTKMAGVVERLFIGGETPSREILEECLRRGVYIRQIYGPTETTVWSLTNRCTLNEGFESNRVIGTAMGNQFVVPTDRYGNQLSRDKVAELAITGDSVGRGYLSKPSDNFCENLHRSREDRVLNRNQILYRTGDRIKKKGSKYVYLGRLDSQMKIRGFRVEAIQIENAIKCSDDRLKNASITAISEKDNNSLIAFIATMEKLNMNDLKKSLLGRLPSYMVPDIFITIGKMPLNLSGKVDRKQLLKYLKEQRSVRETRQISNDLSGQMITNCGQMTKTELMIAQIWREVLHKPDLSLSDNFFVCGGHSLVTLSVCNRIQQSFAISLKPTDIFKYPTIESLSEFIDNTMTINKDHSSMSASIITMRNVASDSNKNLYLIHAVAGSIFPYYALLPSIPKEFSVYAIQYDVDYEPKTLLELAQFYVDQVIKHRKNASIWLMGHSLGGCLAREMAKIMQSKSIQYSPSFVVMLDSWCIGTEKLELNAVREYLEEQLSLLPNKNVFMERAMKLAKMLQNHRFESSDIKIHLFKAKKLENSASRRTISTVLQLQEKHEPVCMKMSKAKRKTFDSGKQRATGSDITINDVRNAERDRQKVGGTYPRPKTSWREKHETFVNAVSASRQVDYALKTGTPLPPPPKTSVPKGQSSLNLLILLIARSDRNWQMPPSTRDSTITQRNETSSRSRLSQRMPPPRRASADRQPTSNNVSRQSPSRLATNSANLAYRSNLPTPVKLVTSSKLYTYSLLANGMLLVECA</sequence>
<evidence type="ECO:0000259" key="12">
    <source>
        <dbReference type="PROSITE" id="PS52019"/>
    </source>
</evidence>
<dbReference type="InterPro" id="IPR000873">
    <property type="entry name" value="AMP-dep_synth/lig_dom"/>
</dbReference>
<keyword evidence="6" id="KW-0808">Transferase</keyword>
<dbReference type="Gene3D" id="3.40.50.720">
    <property type="entry name" value="NAD(P)-binding Rossmann-like Domain"/>
    <property type="match status" value="3"/>
</dbReference>
<name>A0A0M3JX13_ANISI</name>
<dbReference type="InterPro" id="IPR014031">
    <property type="entry name" value="Ketoacyl_synth_C"/>
</dbReference>
<dbReference type="InterPro" id="IPR020845">
    <property type="entry name" value="AMP-binding_CS"/>
</dbReference>
<dbReference type="Gene3D" id="3.30.300.30">
    <property type="match status" value="1"/>
</dbReference>
<dbReference type="Pfam" id="PF00109">
    <property type="entry name" value="ketoacyl-synt"/>
    <property type="match status" value="3"/>
</dbReference>
<dbReference type="SMART" id="SM00827">
    <property type="entry name" value="PKS_AT"/>
    <property type="match status" value="2"/>
</dbReference>
<dbReference type="InterPro" id="IPR006162">
    <property type="entry name" value="Ppantetheine_attach_site"/>
</dbReference>
<protein>
    <recommendedName>
        <fullName evidence="3">Fatty acid synthase</fullName>
        <ecNumber evidence="2">2.3.1.85</ecNumber>
        <ecNumber evidence="1">3.1.2.14</ecNumber>
    </recommendedName>
</protein>
<dbReference type="Pfam" id="PF00668">
    <property type="entry name" value="Condensation"/>
    <property type="match status" value="1"/>
</dbReference>
<feature type="domain" description="Carrier" evidence="10">
    <location>
        <begin position="4764"/>
        <end position="4839"/>
    </location>
</feature>
<dbReference type="UniPathway" id="UPA00094"/>
<evidence type="ECO:0000256" key="7">
    <source>
        <dbReference type="ARBA" id="ARBA00044883"/>
    </source>
</evidence>
<feature type="region of interest" description="N-terminal hotdog fold" evidence="8">
    <location>
        <begin position="692"/>
        <end position="811"/>
    </location>
</feature>
<dbReference type="InterPro" id="IPR057326">
    <property type="entry name" value="KR_dom"/>
</dbReference>
<feature type="domain" description="Carrier" evidence="10">
    <location>
        <begin position="7349"/>
        <end position="7424"/>
    </location>
</feature>
<feature type="domain" description="Ketosynthase family 3 (KS3)" evidence="11">
    <location>
        <begin position="1036"/>
        <end position="1446"/>
    </location>
</feature>
<feature type="region of interest" description="Disordered" evidence="9">
    <location>
        <begin position="3482"/>
        <end position="3513"/>
    </location>
</feature>
<dbReference type="WBParaSite" id="ASIM_0001286301-mRNA-1">
    <property type="protein sequence ID" value="ASIM_0001286301-mRNA-1"/>
    <property type="gene ID" value="ASIM_0001286301"/>
</dbReference>
<dbReference type="Gene3D" id="3.40.50.12780">
    <property type="entry name" value="N-terminal domain of ligase-like"/>
    <property type="match status" value="1"/>
</dbReference>
<dbReference type="Pfam" id="PF08659">
    <property type="entry name" value="KR"/>
    <property type="match status" value="3"/>
</dbReference>
<dbReference type="GO" id="GO:0004312">
    <property type="term" value="F:fatty acid synthase activity"/>
    <property type="evidence" value="ECO:0007669"/>
    <property type="project" value="UniProtKB-EC"/>
</dbReference>
<feature type="active site" description="Proton donor; for dehydratase activity" evidence="8">
    <location>
        <position position="883"/>
    </location>
</feature>
<keyword evidence="4" id="KW-0596">Phosphopantetheine</keyword>
<dbReference type="Pfam" id="PF16197">
    <property type="entry name" value="KAsynt_C_assoc"/>
    <property type="match status" value="1"/>
</dbReference>
<dbReference type="EC" id="2.3.1.85" evidence="2"/>
<accession>A0A0M3JX13</accession>
<dbReference type="Pfam" id="PF00501">
    <property type="entry name" value="AMP-binding"/>
    <property type="match status" value="1"/>
</dbReference>
<comment type="catalytic activity">
    <reaction evidence="7">
        <text>acetyl-CoA + n malonyl-CoA + 2n NADPH + 2n H(+) = a long-chain fatty acid + (n+1) CoA + n CO2 + 2n NADP(+).</text>
        <dbReference type="EC" id="2.3.1.85"/>
    </reaction>
</comment>
<evidence type="ECO:0000256" key="2">
    <source>
        <dbReference type="ARBA" id="ARBA00012873"/>
    </source>
</evidence>
<dbReference type="Gene3D" id="3.30.70.250">
    <property type="entry name" value="Malonyl-CoA ACP transacylase, ACP-binding"/>
    <property type="match status" value="2"/>
</dbReference>
<dbReference type="InterPro" id="IPR045851">
    <property type="entry name" value="AMP-bd_C_sf"/>
</dbReference>
<dbReference type="SUPFAM" id="SSF52151">
    <property type="entry name" value="FabD/lysophospholipase-like"/>
    <property type="match status" value="2"/>
</dbReference>
<dbReference type="InterPro" id="IPR036736">
    <property type="entry name" value="ACP-like_sf"/>
</dbReference>
<feature type="compositionally biased region" description="Basic and acidic residues" evidence="9">
    <location>
        <begin position="3482"/>
        <end position="3495"/>
    </location>
</feature>
<dbReference type="PROSITE" id="PS52004">
    <property type="entry name" value="KS3_2"/>
    <property type="match status" value="3"/>
</dbReference>
<dbReference type="PROSITE" id="PS52019">
    <property type="entry name" value="PKS_MFAS_DH"/>
    <property type="match status" value="2"/>
</dbReference>
<dbReference type="InterPro" id="IPR013968">
    <property type="entry name" value="PKS_KR"/>
</dbReference>
<dbReference type="SMART" id="SM00823">
    <property type="entry name" value="PKS_PP"/>
    <property type="match status" value="4"/>
</dbReference>
<feature type="region of interest" description="C-terminal hotdog fold" evidence="8">
    <location>
        <begin position="832"/>
        <end position="971"/>
    </location>
</feature>
<dbReference type="SUPFAM" id="SSF53474">
    <property type="entry name" value="alpha/beta-Hydrolases"/>
    <property type="match status" value="1"/>
</dbReference>
<dbReference type="Pfam" id="PF00550">
    <property type="entry name" value="PP-binding"/>
    <property type="match status" value="5"/>
</dbReference>
<dbReference type="CDD" id="cd05274">
    <property type="entry name" value="KR_FAS_SDR_x"/>
    <property type="match status" value="1"/>
</dbReference>
<organism evidence="13">
    <name type="scientific">Anisakis simplex</name>
    <name type="common">Herring worm</name>
    <dbReference type="NCBI Taxonomy" id="6269"/>
    <lineage>
        <taxon>Eukaryota</taxon>
        <taxon>Metazoa</taxon>
        <taxon>Ecdysozoa</taxon>
        <taxon>Nematoda</taxon>
        <taxon>Chromadorea</taxon>
        <taxon>Rhabditida</taxon>
        <taxon>Spirurina</taxon>
        <taxon>Ascaridomorpha</taxon>
        <taxon>Ascaridoidea</taxon>
        <taxon>Anisakidae</taxon>
        <taxon>Anisakis</taxon>
        <taxon>Anisakis simplex complex</taxon>
    </lineage>
</organism>
<dbReference type="PANTHER" id="PTHR43775:SF51">
    <property type="entry name" value="INACTIVE PHENOLPHTHIOCEROL SYNTHESIS POLYKETIDE SYNTHASE TYPE I PKS1-RELATED"/>
    <property type="match status" value="1"/>
</dbReference>
<evidence type="ECO:0000256" key="3">
    <source>
        <dbReference type="ARBA" id="ARBA00018769"/>
    </source>
</evidence>
<dbReference type="Gene3D" id="3.10.129.110">
    <property type="entry name" value="Polyketide synthase dehydratase"/>
    <property type="match status" value="2"/>
</dbReference>
<dbReference type="InterPro" id="IPR036291">
    <property type="entry name" value="NAD(P)-bd_dom_sf"/>
</dbReference>
<feature type="domain" description="PKS/mFAS DH" evidence="12">
    <location>
        <begin position="3170"/>
        <end position="3440"/>
    </location>
</feature>
<dbReference type="InterPro" id="IPR032821">
    <property type="entry name" value="PKS_assoc"/>
</dbReference>
<dbReference type="PROSITE" id="PS00606">
    <property type="entry name" value="KS3_1"/>
    <property type="match status" value="1"/>
</dbReference>